<dbReference type="AlphaFoldDB" id="A0A6B0GPC8"/>
<accession>A0A6B0GPC8</accession>
<name>A0A6B0GPC8_9EURY</name>
<dbReference type="Proteomes" id="UP000451471">
    <property type="component" value="Unassembled WGS sequence"/>
</dbReference>
<sequence length="226" mass="24999">MTAFLCASLATDAAKVEGTSLQEAALEYLRDRENQKVTSDSVKQIAEDLLTKRDAAYRSLCEALSEAEYDSSDPEDVSRVIESTITIDVIEAGLSGEVPAGLEHGVETLQAELMENHTDKDPFRVVANLRDMIQARNTTVMDYLRDRVDNPNTERVEQIYEELLDRTGSEIIGAVCADAAGWWSPRPHAVPVVVGARSPIRENETSIDDYLNGRTESPRSLELQTV</sequence>
<dbReference type="RefSeq" id="WP_158206324.1">
    <property type="nucleotide sequence ID" value="NZ_WSZK01000038.1"/>
</dbReference>
<keyword evidence="2" id="KW-1185">Reference proteome</keyword>
<gene>
    <name evidence="1" type="ORF">GQS65_19655</name>
</gene>
<proteinExistence type="predicted"/>
<comment type="caution">
    <text evidence="1">The sequence shown here is derived from an EMBL/GenBank/DDBJ whole genome shotgun (WGS) entry which is preliminary data.</text>
</comment>
<dbReference type="EMBL" id="WSZK01000038">
    <property type="protein sequence ID" value="MWG36674.1"/>
    <property type="molecule type" value="Genomic_DNA"/>
</dbReference>
<protein>
    <submittedName>
        <fullName evidence="1">Uncharacterized protein</fullName>
    </submittedName>
</protein>
<organism evidence="1 2">
    <name type="scientific">Halomarina oriensis</name>
    <dbReference type="NCBI Taxonomy" id="671145"/>
    <lineage>
        <taxon>Archaea</taxon>
        <taxon>Methanobacteriati</taxon>
        <taxon>Methanobacteriota</taxon>
        <taxon>Stenosarchaea group</taxon>
        <taxon>Halobacteria</taxon>
        <taxon>Halobacteriales</taxon>
        <taxon>Natronomonadaceae</taxon>
        <taxon>Halomarina</taxon>
    </lineage>
</organism>
<evidence type="ECO:0000313" key="1">
    <source>
        <dbReference type="EMBL" id="MWG36674.1"/>
    </source>
</evidence>
<reference evidence="1 2" key="1">
    <citation type="submission" date="2019-12" db="EMBL/GenBank/DDBJ databases">
        <title>Halocatena pleomorpha gen. nov. sp. nov., an extremely halophilic archaeon of family Halobacteriaceae isolated from saltpan soil.</title>
        <authorList>
            <person name="Pal Y."/>
            <person name="Verma A."/>
            <person name="Krishnamurthi S."/>
            <person name="Kumar P."/>
        </authorList>
    </citation>
    <scope>NUCLEOTIDE SEQUENCE [LARGE SCALE GENOMIC DNA]</scope>
    <source>
        <strain evidence="1 2">JCM 16495</strain>
    </source>
</reference>
<evidence type="ECO:0000313" key="2">
    <source>
        <dbReference type="Proteomes" id="UP000451471"/>
    </source>
</evidence>